<dbReference type="SUPFAM" id="SSF48726">
    <property type="entry name" value="Immunoglobulin"/>
    <property type="match status" value="2"/>
</dbReference>
<feature type="disulfide bond" evidence="7">
    <location>
        <begin position="86"/>
        <end position="96"/>
    </location>
</feature>
<evidence type="ECO:0000256" key="10">
    <source>
        <dbReference type="SAM" id="SignalP"/>
    </source>
</evidence>
<dbReference type="GO" id="GO:0016020">
    <property type="term" value="C:membrane"/>
    <property type="evidence" value="ECO:0007669"/>
    <property type="project" value="InterPro"/>
</dbReference>
<evidence type="ECO:0000256" key="1">
    <source>
        <dbReference type="ARBA" id="ARBA00004613"/>
    </source>
</evidence>
<dbReference type="PRINTS" id="PR00258">
    <property type="entry name" value="SPERACTRCPTR"/>
</dbReference>
<dbReference type="EMBL" id="OK432526">
    <property type="protein sequence ID" value="UDM59926.1"/>
    <property type="molecule type" value="mRNA"/>
</dbReference>
<keyword evidence="9" id="KW-0472">Membrane</keyword>
<name>A0AA49B0W8_BOLPE</name>
<dbReference type="PROSITE" id="PS50835">
    <property type="entry name" value="IG_LIKE"/>
    <property type="match status" value="1"/>
</dbReference>
<keyword evidence="9" id="KW-1133">Transmembrane helix</keyword>
<keyword evidence="4" id="KW-0677">Repeat</keyword>
<dbReference type="InterPro" id="IPR036179">
    <property type="entry name" value="Ig-like_dom_sf"/>
</dbReference>
<evidence type="ECO:0000256" key="4">
    <source>
        <dbReference type="ARBA" id="ARBA00022737"/>
    </source>
</evidence>
<feature type="domain" description="SRCR" evidence="11">
    <location>
        <begin position="24"/>
        <end position="113"/>
    </location>
</feature>
<comment type="subcellular location">
    <subcellularLocation>
        <location evidence="1">Secreted</location>
    </subcellularLocation>
</comment>
<reference evidence="13" key="1">
    <citation type="submission" date="2021-10" db="EMBL/GenBank/DDBJ databases">
        <authorList>
            <person name="Wang K."/>
            <person name="Bai Y."/>
            <person name="Chen F."/>
        </authorList>
    </citation>
    <scope>NUCLEOTIDE SEQUENCE</scope>
</reference>
<accession>A0AA49B0W8</accession>
<dbReference type="PROSITE" id="PS50287">
    <property type="entry name" value="SRCR_2"/>
    <property type="match status" value="1"/>
</dbReference>
<feature type="compositionally biased region" description="Acidic residues" evidence="8">
    <location>
        <begin position="383"/>
        <end position="392"/>
    </location>
</feature>
<comment type="caution">
    <text evidence="7">Lacks conserved residue(s) required for the propagation of feature annotation.</text>
</comment>
<evidence type="ECO:0000313" key="13">
    <source>
        <dbReference type="EMBL" id="UDM59926.1"/>
    </source>
</evidence>
<dbReference type="Gene3D" id="3.10.250.10">
    <property type="entry name" value="SRCR-like domain"/>
    <property type="match status" value="1"/>
</dbReference>
<dbReference type="PANTHER" id="PTHR19331">
    <property type="entry name" value="SCAVENGER RECEPTOR DOMAIN-CONTAINING"/>
    <property type="match status" value="1"/>
</dbReference>
<protein>
    <submittedName>
        <fullName evidence="13">Leleenin</fullName>
    </submittedName>
</protein>
<dbReference type="PANTHER" id="PTHR19331:SF22">
    <property type="entry name" value="DELETED IN MALIGNANT BRAIN TUMORS 1 PROTEIN"/>
    <property type="match status" value="1"/>
</dbReference>
<dbReference type="SMART" id="SM00409">
    <property type="entry name" value="IG"/>
    <property type="match status" value="2"/>
</dbReference>
<dbReference type="Pfam" id="PF13895">
    <property type="entry name" value="Ig_2"/>
    <property type="match status" value="1"/>
</dbReference>
<evidence type="ECO:0000256" key="7">
    <source>
        <dbReference type="PROSITE-ProRule" id="PRU00196"/>
    </source>
</evidence>
<dbReference type="SMART" id="SM00202">
    <property type="entry name" value="SR"/>
    <property type="match status" value="1"/>
</dbReference>
<evidence type="ECO:0000256" key="2">
    <source>
        <dbReference type="ARBA" id="ARBA00022525"/>
    </source>
</evidence>
<dbReference type="Gene3D" id="2.60.40.10">
    <property type="entry name" value="Immunoglobulins"/>
    <property type="match status" value="2"/>
</dbReference>
<evidence type="ECO:0000256" key="8">
    <source>
        <dbReference type="SAM" id="MobiDB-lite"/>
    </source>
</evidence>
<dbReference type="InterPro" id="IPR003599">
    <property type="entry name" value="Ig_sub"/>
</dbReference>
<evidence type="ECO:0000256" key="6">
    <source>
        <dbReference type="ARBA" id="ARBA00023180"/>
    </source>
</evidence>
<dbReference type="InterPro" id="IPR036772">
    <property type="entry name" value="SRCR-like_dom_sf"/>
</dbReference>
<keyword evidence="6" id="KW-0325">Glycoprotein</keyword>
<keyword evidence="2" id="KW-0964">Secreted</keyword>
<feature type="region of interest" description="Disordered" evidence="8">
    <location>
        <begin position="359"/>
        <end position="392"/>
    </location>
</feature>
<evidence type="ECO:0000259" key="12">
    <source>
        <dbReference type="PROSITE" id="PS50835"/>
    </source>
</evidence>
<dbReference type="AlphaFoldDB" id="A0AA49B0W8"/>
<evidence type="ECO:0000259" key="11">
    <source>
        <dbReference type="PROSITE" id="PS50287"/>
    </source>
</evidence>
<organism evidence="13">
    <name type="scientific">Boleophthalmus pectinirostris</name>
    <name type="common">Great blue-spotted mudskipper</name>
    <name type="synonym">Gobius pectinirostris</name>
    <dbReference type="NCBI Taxonomy" id="150288"/>
    <lineage>
        <taxon>Eukaryota</taxon>
        <taxon>Metazoa</taxon>
        <taxon>Chordata</taxon>
        <taxon>Craniata</taxon>
        <taxon>Vertebrata</taxon>
        <taxon>Euteleostomi</taxon>
        <taxon>Actinopterygii</taxon>
        <taxon>Neopterygii</taxon>
        <taxon>Teleostei</taxon>
        <taxon>Neoteleostei</taxon>
        <taxon>Acanthomorphata</taxon>
        <taxon>Gobiaria</taxon>
        <taxon>Gobiiformes</taxon>
        <taxon>Gobioidei</taxon>
        <taxon>Gobiidae</taxon>
        <taxon>Oxudercinae</taxon>
        <taxon>Boleophthalmus</taxon>
    </lineage>
</organism>
<dbReference type="InterPro" id="IPR001190">
    <property type="entry name" value="SRCR"/>
</dbReference>
<keyword evidence="9" id="KW-0812">Transmembrane</keyword>
<keyword evidence="5 7" id="KW-1015">Disulfide bond</keyword>
<feature type="transmembrane region" description="Helical" evidence="9">
    <location>
        <begin position="317"/>
        <end position="340"/>
    </location>
</feature>
<evidence type="ECO:0000256" key="9">
    <source>
        <dbReference type="SAM" id="Phobius"/>
    </source>
</evidence>
<feature type="chain" id="PRO_5041367410" evidence="10">
    <location>
        <begin position="24"/>
        <end position="419"/>
    </location>
</feature>
<dbReference type="SUPFAM" id="SSF56487">
    <property type="entry name" value="SRCR-like"/>
    <property type="match status" value="1"/>
</dbReference>
<dbReference type="InterPro" id="IPR013783">
    <property type="entry name" value="Ig-like_fold"/>
</dbReference>
<dbReference type="InterPro" id="IPR007110">
    <property type="entry name" value="Ig-like_dom"/>
</dbReference>
<proteinExistence type="evidence at transcript level"/>
<sequence length="419" mass="45596">MERQHWMHCSYFITVVLFALNDGIRLSDKITECAGRVEFSNMSRVCGGDWSLKEAEVLCRQLSCGKAEAARPIGSDSPFEGIRLKCTGKESSLTNCESSGGTCSQGDAGVVCSHDFPKPVISVVPPGVNWGGTISITCDISKFKKISELTQGVFKLTKNSIEIKQSSVSHKAIFTESKVKFEDKGQYQCCYKETSPGFCSPVSFTVTVDLPVPSLCVSPPAGGHCSSDTVHITRGDSFVLHCSVSSDVPEGLFLLWFSGSNSSVHQPSVNHSTSFHFPVSQSQHQGQYSCVYQVTGAGHTYTSPISAVVNVIVKKPLLPIILPVVAVSLLLLVLIGLYLLHRRRRRHVVELTNSAPAPMNALNRYEDSDDEDDADYVNAPNGGEDEDSEEPDYVNVTAVHDNDIVEIYGGDNDSIYQNC</sequence>
<evidence type="ECO:0000256" key="5">
    <source>
        <dbReference type="ARBA" id="ARBA00023157"/>
    </source>
</evidence>
<evidence type="ECO:0000256" key="3">
    <source>
        <dbReference type="ARBA" id="ARBA00022729"/>
    </source>
</evidence>
<dbReference type="Pfam" id="PF00530">
    <property type="entry name" value="SRCR"/>
    <property type="match status" value="1"/>
</dbReference>
<keyword evidence="3 10" id="KW-0732">Signal</keyword>
<feature type="domain" description="Ig-like" evidence="12">
    <location>
        <begin position="213"/>
        <end position="306"/>
    </location>
</feature>
<feature type="signal peptide" evidence="10">
    <location>
        <begin position="1"/>
        <end position="23"/>
    </location>
</feature>